<feature type="compositionally biased region" description="Pro residues" evidence="1">
    <location>
        <begin position="26"/>
        <end position="39"/>
    </location>
</feature>
<sequence>MSDLSIAAAALLPPSPSLLAPSTPMTLPPTSAPVPPPPSLTRVHRTRLMQVWRSAGWPCKDGIEIDLLAAGLLVLQVNADGREALRLTDAGIQLLAESRQQNTRALSGHDRLAQKFAEHLLASGRVVWRELSLRAQIETPPPAAAALGTGDAPAPLLAAEPLPLWADEEAQQKAAKNTWRMARPDLFSVRNTSVEAYLQPMVHEIKFSRADLLSDLRHEAKRQAYQWLCCECYYVFPAGVAKPNEIPSEFGVWVLHGSLKEGRFELLRPARHMGCTLPFPVWLALAKATPLRADELEAPQATLGEAGDPPAAGLQP</sequence>
<gene>
    <name evidence="3" type="ORF">GCM10009107_54530</name>
</gene>
<evidence type="ECO:0000313" key="4">
    <source>
        <dbReference type="Proteomes" id="UP001500279"/>
    </source>
</evidence>
<comment type="caution">
    <text evidence="3">The sequence shown here is derived from an EMBL/GenBank/DDBJ whole genome shotgun (WGS) entry which is preliminary data.</text>
</comment>
<feature type="region of interest" description="Disordered" evidence="1">
    <location>
        <begin position="18"/>
        <end position="39"/>
    </location>
</feature>
<feature type="signal peptide" evidence="2">
    <location>
        <begin position="1"/>
        <end position="19"/>
    </location>
</feature>
<keyword evidence="4" id="KW-1185">Reference proteome</keyword>
<reference evidence="3 4" key="1">
    <citation type="journal article" date="2019" name="Int. J. Syst. Evol. Microbiol.">
        <title>The Global Catalogue of Microorganisms (GCM) 10K type strain sequencing project: providing services to taxonomists for standard genome sequencing and annotation.</title>
        <authorList>
            <consortium name="The Broad Institute Genomics Platform"/>
            <consortium name="The Broad Institute Genome Sequencing Center for Infectious Disease"/>
            <person name="Wu L."/>
            <person name="Ma J."/>
        </authorList>
    </citation>
    <scope>NUCLEOTIDE SEQUENCE [LARGE SCALE GENOMIC DNA]</scope>
    <source>
        <strain evidence="3 4">JCM 15503</strain>
    </source>
</reference>
<evidence type="ECO:0000256" key="1">
    <source>
        <dbReference type="SAM" id="MobiDB-lite"/>
    </source>
</evidence>
<evidence type="ECO:0008006" key="5">
    <source>
        <dbReference type="Google" id="ProtNLM"/>
    </source>
</evidence>
<name>A0ABN1KGR1_9BURK</name>
<proteinExistence type="predicted"/>
<organism evidence="3 4">
    <name type="scientific">Ideonella azotifigens</name>
    <dbReference type="NCBI Taxonomy" id="513160"/>
    <lineage>
        <taxon>Bacteria</taxon>
        <taxon>Pseudomonadati</taxon>
        <taxon>Pseudomonadota</taxon>
        <taxon>Betaproteobacteria</taxon>
        <taxon>Burkholderiales</taxon>
        <taxon>Sphaerotilaceae</taxon>
        <taxon>Ideonella</taxon>
    </lineage>
</organism>
<dbReference type="Proteomes" id="UP001500279">
    <property type="component" value="Unassembled WGS sequence"/>
</dbReference>
<dbReference type="EMBL" id="BAAAEW010000042">
    <property type="protein sequence ID" value="GAA0766411.1"/>
    <property type="molecule type" value="Genomic_DNA"/>
</dbReference>
<keyword evidence="2" id="KW-0732">Signal</keyword>
<evidence type="ECO:0000256" key="2">
    <source>
        <dbReference type="SAM" id="SignalP"/>
    </source>
</evidence>
<protein>
    <recommendedName>
        <fullName evidence="5">DUF3883 domain-containing protein</fullName>
    </recommendedName>
</protein>
<feature type="chain" id="PRO_5047045616" description="DUF3883 domain-containing protein" evidence="2">
    <location>
        <begin position="20"/>
        <end position="316"/>
    </location>
</feature>
<evidence type="ECO:0000313" key="3">
    <source>
        <dbReference type="EMBL" id="GAA0766411.1"/>
    </source>
</evidence>
<accession>A0ABN1KGR1</accession>